<gene>
    <name evidence="2" type="ORF">B0T11DRAFT_341540</name>
</gene>
<dbReference type="Gene3D" id="2.130.10.10">
    <property type="entry name" value="YVTN repeat-like/Quinoprotein amine dehydrogenase"/>
    <property type="match status" value="1"/>
</dbReference>
<feature type="chain" id="PRO_5035418792" description="3-carboxymuconate cyclase" evidence="1">
    <location>
        <begin position="22"/>
        <end position="406"/>
    </location>
</feature>
<dbReference type="AlphaFoldDB" id="A0A8K0TD51"/>
<name>A0A8K0TD51_9PEZI</name>
<evidence type="ECO:0008006" key="4">
    <source>
        <dbReference type="Google" id="ProtNLM"/>
    </source>
</evidence>
<sequence length="406" mass="40723">MFFYSPVSLVCCLLLVQPGFAHPARACQAAPVAGRAAYVITNEETNMVISLAVDEKGMLSAGSKVATGGAGAVSIDGSTNQPAGADPLVSQSSLTVVGNTLFAVNAGSNTVSMFSIDKTDPTKLAIVGNPVKVPGEFPNTVAASMKSQIVCVGASGAVAGVSCAPFASSGGIGAMDALRPFALGQSTPPVGPTNTLSQVFFSEDERTLFATVKGDPTKNNTGFLAAFPVMSSGCDTSRRSSVSDKGTASSPAGTQVLFGSATIPGSQDLFVTDASFGAAVLSIGADMSATTKGRGTVDGQGATCWAAVSAKTKTAFVTDVAVNRLVEMSTIDASIISTIDLSANGHSGMIDLKALGGMLYVLSPGNNATQSAVVVVDAVAKKQVQVLDLAGLGATNRVQGMAVFGA</sequence>
<organism evidence="2 3">
    <name type="scientific">Plectosphaerella cucumerina</name>
    <dbReference type="NCBI Taxonomy" id="40658"/>
    <lineage>
        <taxon>Eukaryota</taxon>
        <taxon>Fungi</taxon>
        <taxon>Dikarya</taxon>
        <taxon>Ascomycota</taxon>
        <taxon>Pezizomycotina</taxon>
        <taxon>Sordariomycetes</taxon>
        <taxon>Hypocreomycetidae</taxon>
        <taxon>Glomerellales</taxon>
        <taxon>Plectosphaerellaceae</taxon>
        <taxon>Plectosphaerella</taxon>
    </lineage>
</organism>
<evidence type="ECO:0000313" key="2">
    <source>
        <dbReference type="EMBL" id="KAH7359457.1"/>
    </source>
</evidence>
<reference evidence="2" key="1">
    <citation type="journal article" date="2021" name="Nat. Commun.">
        <title>Genetic determinants of endophytism in the Arabidopsis root mycobiome.</title>
        <authorList>
            <person name="Mesny F."/>
            <person name="Miyauchi S."/>
            <person name="Thiergart T."/>
            <person name="Pickel B."/>
            <person name="Atanasova L."/>
            <person name="Karlsson M."/>
            <person name="Huettel B."/>
            <person name="Barry K.W."/>
            <person name="Haridas S."/>
            <person name="Chen C."/>
            <person name="Bauer D."/>
            <person name="Andreopoulos W."/>
            <person name="Pangilinan J."/>
            <person name="LaButti K."/>
            <person name="Riley R."/>
            <person name="Lipzen A."/>
            <person name="Clum A."/>
            <person name="Drula E."/>
            <person name="Henrissat B."/>
            <person name="Kohler A."/>
            <person name="Grigoriev I.V."/>
            <person name="Martin F.M."/>
            <person name="Hacquard S."/>
        </authorList>
    </citation>
    <scope>NUCLEOTIDE SEQUENCE</scope>
    <source>
        <strain evidence="2">MPI-CAGE-AT-0016</strain>
    </source>
</reference>
<accession>A0A8K0TD51</accession>
<evidence type="ECO:0000313" key="3">
    <source>
        <dbReference type="Proteomes" id="UP000813385"/>
    </source>
</evidence>
<dbReference type="InterPro" id="IPR015943">
    <property type="entry name" value="WD40/YVTN_repeat-like_dom_sf"/>
</dbReference>
<dbReference type="OrthoDB" id="10006285at2759"/>
<comment type="caution">
    <text evidence="2">The sequence shown here is derived from an EMBL/GenBank/DDBJ whole genome shotgun (WGS) entry which is preliminary data.</text>
</comment>
<evidence type="ECO:0000256" key="1">
    <source>
        <dbReference type="SAM" id="SignalP"/>
    </source>
</evidence>
<proteinExistence type="predicted"/>
<feature type="signal peptide" evidence="1">
    <location>
        <begin position="1"/>
        <end position="21"/>
    </location>
</feature>
<dbReference type="SUPFAM" id="SSF75011">
    <property type="entry name" value="3-carboxy-cis,cis-mucoante lactonizing enzyme"/>
    <property type="match status" value="1"/>
</dbReference>
<keyword evidence="1" id="KW-0732">Signal</keyword>
<protein>
    <recommendedName>
        <fullName evidence="4">3-carboxymuconate cyclase</fullName>
    </recommendedName>
</protein>
<keyword evidence="3" id="KW-1185">Reference proteome</keyword>
<dbReference type="EMBL" id="JAGPXD010000004">
    <property type="protein sequence ID" value="KAH7359457.1"/>
    <property type="molecule type" value="Genomic_DNA"/>
</dbReference>
<dbReference type="Proteomes" id="UP000813385">
    <property type="component" value="Unassembled WGS sequence"/>
</dbReference>